<feature type="transmembrane region" description="Helical" evidence="1">
    <location>
        <begin position="6"/>
        <end position="24"/>
    </location>
</feature>
<protein>
    <submittedName>
        <fullName evidence="2">Uncharacterized protein</fullName>
    </submittedName>
</protein>
<keyword evidence="1" id="KW-1133">Transmembrane helix</keyword>
<name>A0A2N2F3G4_9BACT</name>
<comment type="caution">
    <text evidence="2">The sequence shown here is derived from an EMBL/GenBank/DDBJ whole genome shotgun (WGS) entry which is preliminary data.</text>
</comment>
<organism evidence="2 3">
    <name type="scientific">Candidatus Dojkabacteria bacterium HGW-Dojkabacteria-1</name>
    <dbReference type="NCBI Taxonomy" id="2013761"/>
    <lineage>
        <taxon>Bacteria</taxon>
        <taxon>Candidatus Dojkabacteria</taxon>
    </lineage>
</organism>
<accession>A0A2N2F3G4</accession>
<sequence>MHKKDFFIFGSLLILLSFSFLYKYKDDIQYFFEKSTNPPLGVYMDLERLEQHKKGECLIIFRCENIGIVECDWSCEKPLRPYSFLKLDTGEVIGYCSKFCVTSLGRNLKFLCSECYPKEWTCEM</sequence>
<evidence type="ECO:0000313" key="2">
    <source>
        <dbReference type="EMBL" id="PKN02742.1"/>
    </source>
</evidence>
<evidence type="ECO:0000313" key="3">
    <source>
        <dbReference type="Proteomes" id="UP000233417"/>
    </source>
</evidence>
<evidence type="ECO:0000256" key="1">
    <source>
        <dbReference type="SAM" id="Phobius"/>
    </source>
</evidence>
<dbReference type="EMBL" id="PHAO01000001">
    <property type="protein sequence ID" value="PKN02742.1"/>
    <property type="molecule type" value="Genomic_DNA"/>
</dbReference>
<keyword evidence="1" id="KW-0472">Membrane</keyword>
<reference evidence="2 3" key="1">
    <citation type="journal article" date="2017" name="ISME J.">
        <title>Potential for microbial H2 and metal transformations associated with novel bacteria and archaea in deep terrestrial subsurface sediments.</title>
        <authorList>
            <person name="Hernsdorf A.W."/>
            <person name="Amano Y."/>
            <person name="Miyakawa K."/>
            <person name="Ise K."/>
            <person name="Suzuki Y."/>
            <person name="Anantharaman K."/>
            <person name="Probst A."/>
            <person name="Burstein D."/>
            <person name="Thomas B.C."/>
            <person name="Banfield J.F."/>
        </authorList>
    </citation>
    <scope>NUCLEOTIDE SEQUENCE [LARGE SCALE GENOMIC DNA]</scope>
    <source>
        <strain evidence="2">HGW-Dojkabacteria-1</strain>
    </source>
</reference>
<proteinExistence type="predicted"/>
<dbReference type="Proteomes" id="UP000233417">
    <property type="component" value="Unassembled WGS sequence"/>
</dbReference>
<keyword evidence="1" id="KW-0812">Transmembrane</keyword>
<gene>
    <name evidence="2" type="ORF">CVU76_01760</name>
</gene>
<dbReference type="AlphaFoldDB" id="A0A2N2F3G4"/>